<dbReference type="InterPro" id="IPR013762">
    <property type="entry name" value="Integrase-like_cat_sf"/>
</dbReference>
<dbReference type="EMBL" id="JACWEZ010000006">
    <property type="protein sequence ID" value="MBD1223248.1"/>
    <property type="molecule type" value="Genomic_DNA"/>
</dbReference>
<evidence type="ECO:0000313" key="8">
    <source>
        <dbReference type="EMBL" id="MBD1223248.1"/>
    </source>
</evidence>
<dbReference type="Proteomes" id="UP000621631">
    <property type="component" value="Unassembled WGS sequence"/>
</dbReference>
<dbReference type="Pfam" id="PF14659">
    <property type="entry name" value="Phage_int_SAM_3"/>
    <property type="match status" value="1"/>
</dbReference>
<evidence type="ECO:0000256" key="2">
    <source>
        <dbReference type="ARBA" id="ARBA00022908"/>
    </source>
</evidence>
<feature type="domain" description="Tyr recombinase" evidence="6">
    <location>
        <begin position="163"/>
        <end position="366"/>
    </location>
</feature>
<keyword evidence="9" id="KW-1185">Reference proteome</keyword>
<evidence type="ECO:0000313" key="9">
    <source>
        <dbReference type="Proteomes" id="UP000621631"/>
    </source>
</evidence>
<dbReference type="Gene3D" id="1.10.150.130">
    <property type="match status" value="1"/>
</dbReference>
<dbReference type="InterPro" id="IPR050090">
    <property type="entry name" value="Tyrosine_recombinase_XerCD"/>
</dbReference>
<protein>
    <submittedName>
        <fullName evidence="8">Tyrosine-type recombinase/integrase</fullName>
    </submittedName>
</protein>
<dbReference type="Gene3D" id="1.10.443.10">
    <property type="entry name" value="Intergrase catalytic core"/>
    <property type="match status" value="1"/>
</dbReference>
<dbReference type="InterPro" id="IPR010998">
    <property type="entry name" value="Integrase_recombinase_N"/>
</dbReference>
<comment type="caution">
    <text evidence="8">The sequence shown here is derived from an EMBL/GenBank/DDBJ whole genome shotgun (WGS) entry which is preliminary data.</text>
</comment>
<accession>A0ABR7VQV4</accession>
<dbReference type="PANTHER" id="PTHR30349:SF64">
    <property type="entry name" value="PROPHAGE INTEGRASE INTD-RELATED"/>
    <property type="match status" value="1"/>
</dbReference>
<dbReference type="SUPFAM" id="SSF56349">
    <property type="entry name" value="DNA breaking-rejoining enzymes"/>
    <property type="match status" value="1"/>
</dbReference>
<dbReference type="PANTHER" id="PTHR30349">
    <property type="entry name" value="PHAGE INTEGRASE-RELATED"/>
    <property type="match status" value="1"/>
</dbReference>
<gene>
    <name evidence="8" type="ORF">IC602_11640</name>
</gene>
<keyword evidence="3 5" id="KW-0238">DNA-binding</keyword>
<evidence type="ECO:0000256" key="5">
    <source>
        <dbReference type="PROSITE-ProRule" id="PRU01248"/>
    </source>
</evidence>
<evidence type="ECO:0000259" key="6">
    <source>
        <dbReference type="PROSITE" id="PS51898"/>
    </source>
</evidence>
<proteinExistence type="inferred from homology"/>
<dbReference type="InterPro" id="IPR002104">
    <property type="entry name" value="Integrase_catalytic"/>
</dbReference>
<evidence type="ECO:0000256" key="4">
    <source>
        <dbReference type="ARBA" id="ARBA00023172"/>
    </source>
</evidence>
<dbReference type="Pfam" id="PF00589">
    <property type="entry name" value="Phage_integrase"/>
    <property type="match status" value="1"/>
</dbReference>
<comment type="similarity">
    <text evidence="1">Belongs to the 'phage' integrase family.</text>
</comment>
<evidence type="ECO:0000256" key="1">
    <source>
        <dbReference type="ARBA" id="ARBA00008857"/>
    </source>
</evidence>
<dbReference type="PROSITE" id="PS51898">
    <property type="entry name" value="TYR_RECOMBINASE"/>
    <property type="match status" value="1"/>
</dbReference>
<dbReference type="InterPro" id="IPR028259">
    <property type="entry name" value="AP2-like_int_N"/>
</dbReference>
<evidence type="ECO:0000256" key="3">
    <source>
        <dbReference type="ARBA" id="ARBA00023125"/>
    </source>
</evidence>
<sequence length="388" mass="45238">MRGHIRKRGNKYAVVVDIGRDHNNKRKQKWFSGYERRKDAEKDLPKIITKLEKGYSEPADMTIEEYLNDWLKKKKNSVAHSTYVHYESYTRNYIIPGLGRWKVNKLESAHVESFIESLNKKDISQQTKKHIFRILSSSLHKGRRFGIRENIMDDVDPPKLDKKEIEYWTEKEVQQFVKHLNSKNHTMPIMLALATGMRKGEILGLRWSRVDFENKSISVTHQMKLESNKEGKDEWVLSPQLKTKTSYRTIKIDDDTIELLIKHKKQQEKDKMKAGPDYDDMDLVCSPSTGGLLKPTYLRNVFNRTIKRSEVKKISFHGLRHTHATLLLTNGVHPKVVQERLGHRSIQTTLDTYSHIIPGIQEVAAASINKSLYPKQKIENVYSFSNKN</sequence>
<keyword evidence="4" id="KW-0233">DNA recombination</keyword>
<dbReference type="Pfam" id="PF14657">
    <property type="entry name" value="Arm-DNA-bind_4"/>
    <property type="match status" value="1"/>
</dbReference>
<name>A0ABR7VQV4_VIRHA</name>
<dbReference type="InterPro" id="IPR044068">
    <property type="entry name" value="CB"/>
</dbReference>
<dbReference type="InterPro" id="IPR004107">
    <property type="entry name" value="Integrase_SAM-like_N"/>
</dbReference>
<dbReference type="InterPro" id="IPR011010">
    <property type="entry name" value="DNA_brk_join_enz"/>
</dbReference>
<evidence type="ECO:0000259" key="7">
    <source>
        <dbReference type="PROSITE" id="PS51900"/>
    </source>
</evidence>
<dbReference type="PROSITE" id="PS51900">
    <property type="entry name" value="CB"/>
    <property type="match status" value="1"/>
</dbReference>
<feature type="domain" description="Core-binding (CB)" evidence="7">
    <location>
        <begin position="61"/>
        <end position="143"/>
    </location>
</feature>
<reference evidence="8 9" key="1">
    <citation type="submission" date="2020-09" db="EMBL/GenBank/DDBJ databases">
        <title>Draft Genome Sequences of Oil-Oxidizing Bacteria Halomonas titanicae, Marinobacter lutaoensis, and Virgibacillus halodenitrificans Isolated from Highly Saline Environments.</title>
        <authorList>
            <person name="Grouzdev D.S."/>
            <person name="Sokolova D.S."/>
            <person name="Semenova E.M."/>
            <person name="Borzenkov I.A."/>
            <person name="Bidzhieva S.K."/>
            <person name="Poltaraus A.B."/>
            <person name="Nazina T.N."/>
        </authorList>
    </citation>
    <scope>NUCLEOTIDE SEQUENCE [LARGE SCALE GENOMIC DNA]</scope>
    <source>
        <strain evidence="8 9">VKM B-3472D</strain>
    </source>
</reference>
<organism evidence="8 9">
    <name type="scientific">Virgibacillus halodenitrificans</name>
    <name type="common">Bacillus halodenitrificans</name>
    <dbReference type="NCBI Taxonomy" id="1482"/>
    <lineage>
        <taxon>Bacteria</taxon>
        <taxon>Bacillati</taxon>
        <taxon>Bacillota</taxon>
        <taxon>Bacilli</taxon>
        <taxon>Bacillales</taxon>
        <taxon>Bacillaceae</taxon>
        <taxon>Virgibacillus</taxon>
    </lineage>
</organism>
<dbReference type="CDD" id="cd01189">
    <property type="entry name" value="INT_ICEBs1_C_like"/>
    <property type="match status" value="1"/>
</dbReference>
<keyword evidence="2" id="KW-0229">DNA integration</keyword>
<dbReference type="RefSeq" id="WP_189778330.1">
    <property type="nucleotide sequence ID" value="NZ_JACWEZ010000006.1"/>
</dbReference>